<gene>
    <name evidence="1" type="ORF">HY768_11615</name>
</gene>
<dbReference type="AlphaFoldDB" id="A0A933ID73"/>
<accession>A0A933ID73</accession>
<comment type="caution">
    <text evidence="1">The sequence shown here is derived from an EMBL/GenBank/DDBJ whole genome shotgun (WGS) entry which is preliminary data.</text>
</comment>
<reference evidence="1" key="1">
    <citation type="submission" date="2020-07" db="EMBL/GenBank/DDBJ databases">
        <title>Huge and variable diversity of episymbiotic CPR bacteria and DPANN archaea in groundwater ecosystems.</title>
        <authorList>
            <person name="He C.Y."/>
            <person name="Keren R."/>
            <person name="Whittaker M."/>
            <person name="Farag I.F."/>
            <person name="Doudna J."/>
            <person name="Cate J.H.D."/>
            <person name="Banfield J.F."/>
        </authorList>
    </citation>
    <scope>NUCLEOTIDE SEQUENCE</scope>
    <source>
        <strain evidence="1">NC_groundwater_1520_Pr4_B-0.1um_53_5</strain>
    </source>
</reference>
<dbReference type="Proteomes" id="UP000736328">
    <property type="component" value="Unassembled WGS sequence"/>
</dbReference>
<protein>
    <submittedName>
        <fullName evidence="1">Uncharacterized protein</fullName>
    </submittedName>
</protein>
<name>A0A933ID73_UNCT6</name>
<organism evidence="1 2">
    <name type="scientific">candidate division TA06 bacterium</name>
    <dbReference type="NCBI Taxonomy" id="2250710"/>
    <lineage>
        <taxon>Bacteria</taxon>
        <taxon>Bacteria division TA06</taxon>
    </lineage>
</organism>
<dbReference type="EMBL" id="JACQXR010000163">
    <property type="protein sequence ID" value="MBI4727843.1"/>
    <property type="molecule type" value="Genomic_DNA"/>
</dbReference>
<evidence type="ECO:0000313" key="1">
    <source>
        <dbReference type="EMBL" id="MBI4727843.1"/>
    </source>
</evidence>
<sequence>MAALTEAQKRSFNRQMEEVLADNKESLKKQGLDVTPKLKLLKEKNISAEKAEEAQLKAMAEVKAKTAASVKMTTEAYALASAQVDAIVGTLGKDNNLSQKLKKMRESMSKVASRGVKKAKTQ</sequence>
<evidence type="ECO:0000313" key="2">
    <source>
        <dbReference type="Proteomes" id="UP000736328"/>
    </source>
</evidence>
<proteinExistence type="predicted"/>